<dbReference type="EMBL" id="JAAONZ010000035">
    <property type="protein sequence ID" value="NHO68512.1"/>
    <property type="molecule type" value="Genomic_DNA"/>
</dbReference>
<gene>
    <name evidence="1" type="ORF">G8770_23415</name>
</gene>
<reference evidence="1" key="1">
    <citation type="submission" date="2020-03" db="EMBL/GenBank/DDBJ databases">
        <authorList>
            <person name="Guo F."/>
        </authorList>
    </citation>
    <scope>NUCLEOTIDE SEQUENCE</scope>
    <source>
        <strain evidence="1">JCM 30134</strain>
    </source>
</reference>
<evidence type="ECO:0000313" key="1">
    <source>
        <dbReference type="EMBL" id="NHO68512.1"/>
    </source>
</evidence>
<dbReference type="RefSeq" id="WP_167192477.1">
    <property type="nucleotide sequence ID" value="NZ_JAAONZ010000035.1"/>
</dbReference>
<name>A0A9E5MQL8_9GAMM</name>
<protein>
    <submittedName>
        <fullName evidence="1">Zinc chelation protein SecC</fullName>
    </submittedName>
</protein>
<accession>A0A9E5MQL8</accession>
<organism evidence="1 2">
    <name type="scientific">Pseudomaricurvus hydrocarbonicus</name>
    <dbReference type="NCBI Taxonomy" id="1470433"/>
    <lineage>
        <taxon>Bacteria</taxon>
        <taxon>Pseudomonadati</taxon>
        <taxon>Pseudomonadota</taxon>
        <taxon>Gammaproteobacteria</taxon>
        <taxon>Cellvibrionales</taxon>
        <taxon>Cellvibrionaceae</taxon>
        <taxon>Pseudomaricurvus</taxon>
    </lineage>
</organism>
<comment type="caution">
    <text evidence="1">The sequence shown here is derived from an EMBL/GenBank/DDBJ whole genome shotgun (WGS) entry which is preliminary data.</text>
</comment>
<keyword evidence="2" id="KW-1185">Reference proteome</keyword>
<proteinExistence type="predicted"/>
<dbReference type="Proteomes" id="UP000787472">
    <property type="component" value="Unassembled WGS sequence"/>
</dbReference>
<evidence type="ECO:0000313" key="2">
    <source>
        <dbReference type="Proteomes" id="UP000787472"/>
    </source>
</evidence>
<sequence length="276" mass="32361">MKIELTRIEHINTVEIRNYREKLLEWKQKAQEIYDEQRANDIWLASESLEVNVLFIKAFDNLKNGNFREAWGFLEGCEIKCVFIEKNSDKRHLTESRVLYIQESVKKFQSLYPYCVFVSPGFKVGYYTCSICGQKVRPRSRCGHKKGSLYNGELCLHEGHELDLMEVSIVSRPVQKYSVMHDDSTLDFSVLEHLMSFLEHAFEEWEYEKKTMSFPREKFESVLESDKCPCRSGLIFKECCSGKEEVSMPHIDFIFSKDIPPEKQEIKFPYGSPKDG</sequence>
<dbReference type="AlphaFoldDB" id="A0A9E5MQL8"/>